<accession>A0A4Q9MKZ0</accession>
<feature type="region of interest" description="Disordered" evidence="1">
    <location>
        <begin position="592"/>
        <end position="689"/>
    </location>
</feature>
<feature type="region of interest" description="Disordered" evidence="1">
    <location>
        <begin position="1"/>
        <end position="129"/>
    </location>
</feature>
<reference evidence="2" key="1">
    <citation type="submission" date="2019-01" db="EMBL/GenBank/DDBJ databases">
        <title>Draft genome sequences of three monokaryotic isolates of the white-rot basidiomycete fungus Dichomitus squalens.</title>
        <authorList>
            <consortium name="DOE Joint Genome Institute"/>
            <person name="Lopez S.C."/>
            <person name="Andreopoulos B."/>
            <person name="Pangilinan J."/>
            <person name="Lipzen A."/>
            <person name="Riley R."/>
            <person name="Ahrendt S."/>
            <person name="Ng V."/>
            <person name="Barry K."/>
            <person name="Daum C."/>
            <person name="Grigoriev I.V."/>
            <person name="Hilden K.S."/>
            <person name="Makela M.R."/>
            <person name="de Vries R.P."/>
        </authorList>
    </citation>
    <scope>NUCLEOTIDE SEQUENCE [LARGE SCALE GENOMIC DNA]</scope>
    <source>
        <strain evidence="2">OM18370.1</strain>
    </source>
</reference>
<name>A0A4Q9MKZ0_9APHY</name>
<feature type="compositionally biased region" description="Low complexity" evidence="1">
    <location>
        <begin position="502"/>
        <end position="520"/>
    </location>
</feature>
<feature type="compositionally biased region" description="Gly residues" evidence="1">
    <location>
        <begin position="734"/>
        <end position="754"/>
    </location>
</feature>
<feature type="compositionally biased region" description="Low complexity" evidence="1">
    <location>
        <begin position="661"/>
        <end position="684"/>
    </location>
</feature>
<dbReference type="Proteomes" id="UP000292957">
    <property type="component" value="Unassembled WGS sequence"/>
</dbReference>
<feature type="compositionally biased region" description="Low complexity" evidence="1">
    <location>
        <begin position="717"/>
        <end position="733"/>
    </location>
</feature>
<feature type="compositionally biased region" description="Polar residues" evidence="1">
    <location>
        <begin position="37"/>
        <end position="50"/>
    </location>
</feature>
<gene>
    <name evidence="2" type="ORF">BD311DRAFT_664916</name>
</gene>
<proteinExistence type="predicted"/>
<feature type="compositionally biased region" description="Polar residues" evidence="1">
    <location>
        <begin position="632"/>
        <end position="657"/>
    </location>
</feature>
<evidence type="ECO:0000313" key="2">
    <source>
        <dbReference type="EMBL" id="TBU27677.1"/>
    </source>
</evidence>
<feature type="region of interest" description="Disordered" evidence="1">
    <location>
        <begin position="708"/>
        <end position="806"/>
    </location>
</feature>
<feature type="region of interest" description="Disordered" evidence="1">
    <location>
        <begin position="260"/>
        <end position="313"/>
    </location>
</feature>
<organism evidence="2">
    <name type="scientific">Dichomitus squalens</name>
    <dbReference type="NCBI Taxonomy" id="114155"/>
    <lineage>
        <taxon>Eukaryota</taxon>
        <taxon>Fungi</taxon>
        <taxon>Dikarya</taxon>
        <taxon>Basidiomycota</taxon>
        <taxon>Agaricomycotina</taxon>
        <taxon>Agaricomycetes</taxon>
        <taxon>Polyporales</taxon>
        <taxon>Polyporaceae</taxon>
        <taxon>Dichomitus</taxon>
    </lineage>
</organism>
<feature type="region of interest" description="Disordered" evidence="1">
    <location>
        <begin position="469"/>
        <end position="531"/>
    </location>
</feature>
<feature type="compositionally biased region" description="Basic and acidic residues" evidence="1">
    <location>
        <begin position="16"/>
        <end position="25"/>
    </location>
</feature>
<feature type="compositionally biased region" description="Pro residues" evidence="1">
    <location>
        <begin position="1"/>
        <end position="11"/>
    </location>
</feature>
<dbReference type="AlphaFoldDB" id="A0A4Q9MKZ0"/>
<protein>
    <submittedName>
        <fullName evidence="2">Uncharacterized protein</fullName>
    </submittedName>
</protein>
<dbReference type="EMBL" id="ML143429">
    <property type="protein sequence ID" value="TBU27677.1"/>
    <property type="molecule type" value="Genomic_DNA"/>
</dbReference>
<feature type="compositionally biased region" description="Polar residues" evidence="1">
    <location>
        <begin position="92"/>
        <end position="115"/>
    </location>
</feature>
<sequence length="806" mass="84511">MAVPDDPPGHPAPNGRARDVEKPGEQHATASEVEGASRQSTPLSELSSAPETAPDDEVPNGDGLARTLDGDATSAKPGGGGGGASAATKDGNSASQQQTFSSPASQAPSNTNADGSTAAGGDQSADGTMIPKMALGQHFGQLSLPDRTPSSQASSRASSHDPKVVSILELNSLLLRVSMEYQARGVPMTEPSFHQYSLRLQSNLTWLAAAADDSHKVSPNLVALPIMQPPPIVEFSEMERIVQIYRELPTVFAKEIARRQQQGMNGNAKRERTEEPGPDNLHKRRDTGETKAPTTPFITPGPSTPHPPSQPMQPVMNPMANLSAGPVPRMGSPAMPPPPVPPGAMGANEAQLAAMRARQQMRMAAMQQQPDGRQMSPPSGMMGMGMGSMQNVAGPSSMANVPQQLTPQQMAALQAMGPQAVQNFQALQTPGHPFVQYLTQQMPGFPQLPLQEKLQKMQMAQQMLQARQQQRNAQAQGGGAMGAFPQGGMQGGLTPQHTGDGSPSRMSPVSQSPMQPSFPQNAPGDPRSMMTPQQQQVLASMNPQQRQLYLMQQQMLRGGQQVGGGMNPQMMNPQQVMQERMRIEQQRLAQAQAQAAASGHVSPPNAMGSPMVDGPQFPALRSNPGMPGIARSTRTPSDSNPSPVSGQRMSMSGQSPEDQQRAMMMQQAQVQQRGMAPQQQQMQAGFGNGNPMANQAYAAHMQQMGMGAQNPNPYGMGSPPGSAGGAPSPAAGGQMYGGMGGQGFPGAGGGGGGPFMAPSPSASQHDGMTPGRQTSATPAPHPQMGGANPGGDQAGLNELDFFNWGQ</sequence>
<evidence type="ECO:0000256" key="1">
    <source>
        <dbReference type="SAM" id="MobiDB-lite"/>
    </source>
</evidence>
<feature type="compositionally biased region" description="Pro residues" evidence="1">
    <location>
        <begin position="302"/>
        <end position="311"/>
    </location>
</feature>
<dbReference type="OrthoDB" id="2530523at2759"/>
<feature type="region of interest" description="Disordered" evidence="1">
    <location>
        <begin position="141"/>
        <end position="162"/>
    </location>
</feature>